<keyword evidence="7 16" id="KW-0949">S-adenosyl-L-methionine</keyword>
<evidence type="ECO:0000256" key="2">
    <source>
        <dbReference type="ARBA" id="ARBA00010765"/>
    </source>
</evidence>
<dbReference type="GO" id="GO:0009102">
    <property type="term" value="P:biotin biosynthetic process"/>
    <property type="evidence" value="ECO:0007669"/>
    <property type="project" value="UniProtKB-UniRule"/>
</dbReference>
<feature type="domain" description="Radical SAM core" evidence="18">
    <location>
        <begin position="52"/>
        <end position="270"/>
    </location>
</feature>
<dbReference type="CDD" id="cd01335">
    <property type="entry name" value="Radical_SAM"/>
    <property type="match status" value="1"/>
</dbReference>
<dbReference type="SMART" id="SM00876">
    <property type="entry name" value="BATS"/>
    <property type="match status" value="1"/>
</dbReference>
<dbReference type="OrthoDB" id="9786826at2"/>
<dbReference type="InterPro" id="IPR010722">
    <property type="entry name" value="BATS_dom"/>
</dbReference>
<comment type="pathway">
    <text evidence="1 16">Cofactor biosynthesis; biotin biosynthesis; biotin from 7,8-diaminononanoate: step 2/2.</text>
</comment>
<dbReference type="InterPro" id="IPR013785">
    <property type="entry name" value="Aldolase_TIM"/>
</dbReference>
<evidence type="ECO:0000256" key="16">
    <source>
        <dbReference type="HAMAP-Rule" id="MF_01694"/>
    </source>
</evidence>
<feature type="binding site" evidence="16 17">
    <location>
        <position position="67"/>
    </location>
    <ligand>
        <name>[4Fe-4S] cluster</name>
        <dbReference type="ChEBI" id="CHEBI:49883"/>
        <note>4Fe-4S-S-AdoMet</note>
    </ligand>
</feature>
<dbReference type="PROSITE" id="PS51918">
    <property type="entry name" value="RADICAL_SAM"/>
    <property type="match status" value="1"/>
</dbReference>
<dbReference type="Gene3D" id="3.20.20.70">
    <property type="entry name" value="Aldolase class I"/>
    <property type="match status" value="1"/>
</dbReference>
<dbReference type="Proteomes" id="UP000198815">
    <property type="component" value="Unassembled WGS sequence"/>
</dbReference>
<dbReference type="AlphaFoldDB" id="A0A1H9QYA4"/>
<dbReference type="GO" id="GO:0005506">
    <property type="term" value="F:iron ion binding"/>
    <property type="evidence" value="ECO:0007669"/>
    <property type="project" value="UniProtKB-UniRule"/>
</dbReference>
<keyword evidence="5 16" id="KW-0004">4Fe-4S</keyword>
<feature type="binding site" evidence="16 17">
    <location>
        <position position="274"/>
    </location>
    <ligand>
        <name>[2Fe-2S] cluster</name>
        <dbReference type="ChEBI" id="CHEBI:190135"/>
    </ligand>
</feature>
<dbReference type="InterPro" id="IPR002684">
    <property type="entry name" value="Biotin_synth/BioAB"/>
</dbReference>
<evidence type="ECO:0000256" key="14">
    <source>
        <dbReference type="ARBA" id="ARBA00057568"/>
    </source>
</evidence>
<dbReference type="Pfam" id="PF04055">
    <property type="entry name" value="Radical_SAM"/>
    <property type="match status" value="1"/>
</dbReference>
<dbReference type="GO" id="GO:0004076">
    <property type="term" value="F:biotin synthase activity"/>
    <property type="evidence" value="ECO:0007669"/>
    <property type="project" value="UniProtKB-UniRule"/>
</dbReference>
<evidence type="ECO:0000256" key="15">
    <source>
        <dbReference type="ARBA" id="ARBA00070199"/>
    </source>
</evidence>
<evidence type="ECO:0000256" key="8">
    <source>
        <dbReference type="ARBA" id="ARBA00022714"/>
    </source>
</evidence>
<keyword evidence="8 16" id="KW-0001">2Fe-2S</keyword>
<dbReference type="PIRSF" id="PIRSF001619">
    <property type="entry name" value="Biotin_synth"/>
    <property type="match status" value="1"/>
</dbReference>
<dbReference type="InterPro" id="IPR024177">
    <property type="entry name" value="Biotin_synthase"/>
</dbReference>
<dbReference type="RefSeq" id="WP_091968105.1">
    <property type="nucleotide sequence ID" value="NZ_FOGZ01000005.1"/>
</dbReference>
<keyword evidence="11 16" id="KW-0408">Iron</keyword>
<dbReference type="STRING" id="64702.SAMN05443377_10516"/>
<evidence type="ECO:0000256" key="3">
    <source>
        <dbReference type="ARBA" id="ARBA00011738"/>
    </source>
</evidence>
<comment type="catalytic activity">
    <reaction evidence="13 16">
        <text>(4R,5S)-dethiobiotin + (sulfur carrier)-SH + 2 reduced [2Fe-2S]-[ferredoxin] + 2 S-adenosyl-L-methionine = (sulfur carrier)-H + biotin + 2 5'-deoxyadenosine + 2 L-methionine + 2 oxidized [2Fe-2S]-[ferredoxin]</text>
        <dbReference type="Rhea" id="RHEA:22060"/>
        <dbReference type="Rhea" id="RHEA-COMP:10000"/>
        <dbReference type="Rhea" id="RHEA-COMP:10001"/>
        <dbReference type="Rhea" id="RHEA-COMP:14737"/>
        <dbReference type="Rhea" id="RHEA-COMP:14739"/>
        <dbReference type="ChEBI" id="CHEBI:17319"/>
        <dbReference type="ChEBI" id="CHEBI:29917"/>
        <dbReference type="ChEBI" id="CHEBI:33737"/>
        <dbReference type="ChEBI" id="CHEBI:33738"/>
        <dbReference type="ChEBI" id="CHEBI:57586"/>
        <dbReference type="ChEBI" id="CHEBI:57844"/>
        <dbReference type="ChEBI" id="CHEBI:59789"/>
        <dbReference type="ChEBI" id="CHEBI:64428"/>
        <dbReference type="ChEBI" id="CHEBI:149473"/>
        <dbReference type="EC" id="2.8.1.6"/>
    </reaction>
</comment>
<dbReference type="SMART" id="SM00729">
    <property type="entry name" value="Elp3"/>
    <property type="match status" value="1"/>
</dbReference>
<evidence type="ECO:0000259" key="18">
    <source>
        <dbReference type="PROSITE" id="PS51918"/>
    </source>
</evidence>
<protein>
    <recommendedName>
        <fullName evidence="15 16">Biotin synthase</fullName>
        <ecNumber evidence="4 16">2.8.1.6</ecNumber>
    </recommendedName>
</protein>
<dbReference type="EC" id="2.8.1.6" evidence="4 16"/>
<dbReference type="PANTHER" id="PTHR22976:SF2">
    <property type="entry name" value="BIOTIN SYNTHASE, MITOCHONDRIAL"/>
    <property type="match status" value="1"/>
</dbReference>
<dbReference type="SFLD" id="SFLDS00029">
    <property type="entry name" value="Radical_SAM"/>
    <property type="match status" value="1"/>
</dbReference>
<evidence type="ECO:0000313" key="20">
    <source>
        <dbReference type="Proteomes" id="UP000198815"/>
    </source>
</evidence>
<keyword evidence="20" id="KW-1185">Reference proteome</keyword>
<evidence type="ECO:0000256" key="7">
    <source>
        <dbReference type="ARBA" id="ARBA00022691"/>
    </source>
</evidence>
<feature type="binding site" evidence="16 17">
    <location>
        <position position="74"/>
    </location>
    <ligand>
        <name>[4Fe-4S] cluster</name>
        <dbReference type="ChEBI" id="CHEBI:49883"/>
        <note>4Fe-4S-S-AdoMet</note>
    </ligand>
</feature>
<comment type="cofactor">
    <cofactor evidence="16">
        <name>[2Fe-2S] cluster</name>
        <dbReference type="ChEBI" id="CHEBI:190135"/>
    </cofactor>
    <text evidence="16">Binds 1 [2Fe-2S] cluster. The cluster is coordinated with 3 cysteines and 1 arginine.</text>
</comment>
<dbReference type="InterPro" id="IPR058240">
    <property type="entry name" value="rSAM_sf"/>
</dbReference>
<dbReference type="GO" id="GO:0051537">
    <property type="term" value="F:2 iron, 2 sulfur cluster binding"/>
    <property type="evidence" value="ECO:0007669"/>
    <property type="project" value="UniProtKB-KW"/>
</dbReference>
<evidence type="ECO:0000256" key="10">
    <source>
        <dbReference type="ARBA" id="ARBA00022756"/>
    </source>
</evidence>
<keyword evidence="9 16" id="KW-0479">Metal-binding</keyword>
<dbReference type="UniPathway" id="UPA00078">
    <property type="reaction ID" value="UER00162"/>
</dbReference>
<evidence type="ECO:0000313" key="19">
    <source>
        <dbReference type="EMBL" id="SER65454.1"/>
    </source>
</evidence>
<evidence type="ECO:0000256" key="12">
    <source>
        <dbReference type="ARBA" id="ARBA00023014"/>
    </source>
</evidence>
<dbReference type="HAMAP" id="MF_01694">
    <property type="entry name" value="BioB"/>
    <property type="match status" value="1"/>
</dbReference>
<sequence length="383" mass="41364">MQVGELDEITARALRGEPATTEQALDILKAGDDETMSVVAAAGRVRRHFFGTGVRLNYLVNLKSGLCSEDCAYCSQSLASTAQIPRYSWVEDGEVRRAVEAGVARGASTVCLVASGRGPSRREVDKVAGIVARIHREHPSLHICTCLGFLDDEKAKTLYEAGSDRYNHNLNTAESHYCEICSTHSYADRVATMQAARRAGISPCTGLIAGMGETDEQLVEVALALRELDAESVPVNLLLPFEGTRLADHRELTPQRCLRILSMVRMIHPDREVRSAAGREYHIRTLQPLVLEVCNSIFLGDYLTSEGQSGRDDREMIADMGFHVEAPEPSTSGQICFGPEPDARSVVAVASALGEDTTGPVLVDAAGVAIRTRGIGTSSLPNV</sequence>
<name>A0A1H9QYA4_9ACTN</name>
<comment type="subunit">
    <text evidence="3 16">Homodimer.</text>
</comment>
<evidence type="ECO:0000256" key="6">
    <source>
        <dbReference type="ARBA" id="ARBA00022679"/>
    </source>
</evidence>
<dbReference type="Pfam" id="PF06968">
    <property type="entry name" value="BATS"/>
    <property type="match status" value="1"/>
</dbReference>
<organism evidence="19 20">
    <name type="scientific">Propionibacterium cyclohexanicum</name>
    <dbReference type="NCBI Taxonomy" id="64702"/>
    <lineage>
        <taxon>Bacteria</taxon>
        <taxon>Bacillati</taxon>
        <taxon>Actinomycetota</taxon>
        <taxon>Actinomycetes</taxon>
        <taxon>Propionibacteriales</taxon>
        <taxon>Propionibacteriaceae</taxon>
        <taxon>Propionibacterium</taxon>
    </lineage>
</organism>
<evidence type="ECO:0000256" key="5">
    <source>
        <dbReference type="ARBA" id="ARBA00022485"/>
    </source>
</evidence>
<reference evidence="19 20" key="1">
    <citation type="submission" date="2016-10" db="EMBL/GenBank/DDBJ databases">
        <authorList>
            <person name="de Groot N.N."/>
        </authorList>
    </citation>
    <scope>NUCLEOTIDE SEQUENCE [LARGE SCALE GENOMIC DNA]</scope>
    <source>
        <strain evidence="19 20">DSM 16859</strain>
    </source>
</reference>
<dbReference type="NCBIfam" id="TIGR00433">
    <property type="entry name" value="bioB"/>
    <property type="match status" value="1"/>
</dbReference>
<keyword evidence="10 16" id="KW-0093">Biotin biosynthesis</keyword>
<dbReference type="GO" id="GO:0051539">
    <property type="term" value="F:4 iron, 4 sulfur cluster binding"/>
    <property type="evidence" value="ECO:0007669"/>
    <property type="project" value="UniProtKB-KW"/>
</dbReference>
<dbReference type="EMBL" id="FOGZ01000005">
    <property type="protein sequence ID" value="SER65454.1"/>
    <property type="molecule type" value="Genomic_DNA"/>
</dbReference>
<accession>A0A1H9QYA4</accession>
<dbReference type="FunFam" id="3.20.20.70:FF:000026">
    <property type="entry name" value="Biotin synthase"/>
    <property type="match status" value="1"/>
</dbReference>
<comment type="cofactor">
    <cofactor evidence="16 17">
        <name>[4Fe-4S] cluster</name>
        <dbReference type="ChEBI" id="CHEBI:49883"/>
    </cofactor>
    <text evidence="16 17">Binds 1 [4Fe-4S] cluster. The cluster is coordinated with 3 cysteines and an exchangeable S-adenosyl-L-methionine.</text>
</comment>
<feature type="binding site" evidence="16 17">
    <location>
        <position position="144"/>
    </location>
    <ligand>
        <name>[2Fe-2S] cluster</name>
        <dbReference type="ChEBI" id="CHEBI:190135"/>
    </ligand>
</feature>
<proteinExistence type="inferred from homology"/>
<evidence type="ECO:0000256" key="17">
    <source>
        <dbReference type="PIRSR" id="PIRSR001619-1"/>
    </source>
</evidence>
<evidence type="ECO:0000256" key="9">
    <source>
        <dbReference type="ARBA" id="ARBA00022723"/>
    </source>
</evidence>
<evidence type="ECO:0000256" key="11">
    <source>
        <dbReference type="ARBA" id="ARBA00023004"/>
    </source>
</evidence>
<dbReference type="PANTHER" id="PTHR22976">
    <property type="entry name" value="BIOTIN SYNTHASE"/>
    <property type="match status" value="1"/>
</dbReference>
<comment type="similarity">
    <text evidence="2 16">Belongs to the radical SAM superfamily. Biotin synthase family.</text>
</comment>
<dbReference type="SFLD" id="SFLDG01060">
    <property type="entry name" value="BATS_domain_containing"/>
    <property type="match status" value="1"/>
</dbReference>
<dbReference type="SUPFAM" id="SSF102114">
    <property type="entry name" value="Radical SAM enzymes"/>
    <property type="match status" value="1"/>
</dbReference>
<comment type="function">
    <text evidence="14 16">Catalyzes the conversion of dethiobiotin (DTB) to biotin by the insertion of a sulfur atom into dethiobiotin via a radical-based mechanism.</text>
</comment>
<dbReference type="SFLD" id="SFLDG01278">
    <property type="entry name" value="biotin_synthase_like"/>
    <property type="match status" value="1"/>
</dbReference>
<dbReference type="InterPro" id="IPR006638">
    <property type="entry name" value="Elp3/MiaA/NifB-like_rSAM"/>
</dbReference>
<evidence type="ECO:0000256" key="4">
    <source>
        <dbReference type="ARBA" id="ARBA00012236"/>
    </source>
</evidence>
<feature type="binding site" evidence="16 17">
    <location>
        <position position="71"/>
    </location>
    <ligand>
        <name>[4Fe-4S] cluster</name>
        <dbReference type="ChEBI" id="CHEBI:49883"/>
        <note>4Fe-4S-S-AdoMet</note>
    </ligand>
</feature>
<feature type="binding site" evidence="16 17">
    <location>
        <position position="111"/>
    </location>
    <ligand>
        <name>[2Fe-2S] cluster</name>
        <dbReference type="ChEBI" id="CHEBI:190135"/>
    </ligand>
</feature>
<evidence type="ECO:0000256" key="13">
    <source>
        <dbReference type="ARBA" id="ARBA00051157"/>
    </source>
</evidence>
<keyword evidence="6 16" id="KW-0808">Transferase</keyword>
<keyword evidence="12 16" id="KW-0411">Iron-sulfur</keyword>
<comment type="cofactor">
    <cofactor evidence="17">
        <name>[2Fe-2S] cluster</name>
        <dbReference type="ChEBI" id="CHEBI:190135"/>
    </cofactor>
    <text evidence="17">Binds 1 [2Fe-2S] cluster. The cluster is coordinated with 3 cysteines and 1 arginine.</text>
</comment>
<dbReference type="InterPro" id="IPR007197">
    <property type="entry name" value="rSAM"/>
</dbReference>
<feature type="binding site" evidence="16 17">
    <location>
        <position position="204"/>
    </location>
    <ligand>
        <name>[2Fe-2S] cluster</name>
        <dbReference type="ChEBI" id="CHEBI:190135"/>
    </ligand>
</feature>
<evidence type="ECO:0000256" key="1">
    <source>
        <dbReference type="ARBA" id="ARBA00004942"/>
    </source>
</evidence>
<gene>
    <name evidence="16" type="primary">bioB</name>
    <name evidence="19" type="ORF">SAMN05443377_10516</name>
</gene>